<feature type="domain" description="CobW C-terminal" evidence="3">
    <location>
        <begin position="40"/>
        <end position="138"/>
    </location>
</feature>
<dbReference type="EMBL" id="QWGT01000360">
    <property type="protein sequence ID" value="RIJ45261.1"/>
    <property type="molecule type" value="Genomic_DNA"/>
</dbReference>
<protein>
    <submittedName>
        <fullName evidence="4">Cobalamin biosynthesis protein CobW</fullName>
    </submittedName>
</protein>
<evidence type="ECO:0000256" key="1">
    <source>
        <dbReference type="ARBA" id="ARBA00022741"/>
    </source>
</evidence>
<organism evidence="4 5">
    <name type="scientific">Clavibacter lycopersici</name>
    <dbReference type="NCBI Taxonomy" id="2301718"/>
    <lineage>
        <taxon>Bacteria</taxon>
        <taxon>Bacillati</taxon>
        <taxon>Actinomycetota</taxon>
        <taxon>Actinomycetes</taxon>
        <taxon>Micrococcales</taxon>
        <taxon>Microbacteriaceae</taxon>
        <taxon>Clavibacter</taxon>
    </lineage>
</organism>
<dbReference type="AlphaFoldDB" id="A0A399SS10"/>
<keyword evidence="2" id="KW-0143">Chaperone</keyword>
<comment type="caution">
    <text evidence="4">The sequence shown here is derived from an EMBL/GenBank/DDBJ whole genome shotgun (WGS) entry which is preliminary data.</text>
</comment>
<dbReference type="Proteomes" id="UP000266484">
    <property type="component" value="Unassembled WGS sequence"/>
</dbReference>
<feature type="non-terminal residue" evidence="4">
    <location>
        <position position="1"/>
    </location>
</feature>
<dbReference type="InterPro" id="IPR036627">
    <property type="entry name" value="CobW-likC_sf"/>
</dbReference>
<evidence type="ECO:0000259" key="3">
    <source>
        <dbReference type="SMART" id="SM00833"/>
    </source>
</evidence>
<accession>A0A399SS10</accession>
<dbReference type="SMART" id="SM00833">
    <property type="entry name" value="CobW_C"/>
    <property type="match status" value="1"/>
</dbReference>
<dbReference type="PANTHER" id="PTHR43603">
    <property type="entry name" value="COBW DOMAIN-CONTAINING PROTEIN DDB_G0274527"/>
    <property type="match status" value="1"/>
</dbReference>
<sequence length="164" mass="17290">RLPRWGDVAGLAASAGWMREVTAAGFASRHGEVDRLDGPVGSVVVGDPRPLHPERLALSVEEELRPDRAGLVLRSKGFVSLASRPGEVGGWSSVGSMLTLQPTGIDPWQEHAPHGTEIAFFGVGLRPAVLRRAIGRAVLTGEELAAGPAAWAGYADPFPRVDAD</sequence>
<dbReference type="InterPro" id="IPR011629">
    <property type="entry name" value="CobW-like_C"/>
</dbReference>
<proteinExistence type="predicted"/>
<dbReference type="SUPFAM" id="SSF90002">
    <property type="entry name" value="Hypothetical protein YjiA, C-terminal domain"/>
    <property type="match status" value="1"/>
</dbReference>
<dbReference type="GO" id="GO:0000166">
    <property type="term" value="F:nucleotide binding"/>
    <property type="evidence" value="ECO:0007669"/>
    <property type="project" value="UniProtKB-KW"/>
</dbReference>
<dbReference type="InterPro" id="IPR051927">
    <property type="entry name" value="Zn_Chap_cDPG_Synth"/>
</dbReference>
<evidence type="ECO:0000313" key="5">
    <source>
        <dbReference type="Proteomes" id="UP000266484"/>
    </source>
</evidence>
<name>A0A399SS10_9MICO</name>
<dbReference type="Gene3D" id="3.30.1220.10">
    <property type="entry name" value="CobW-like, C-terminal domain"/>
    <property type="match status" value="1"/>
</dbReference>
<dbReference type="RefSeq" id="WP_147360050.1">
    <property type="nucleotide sequence ID" value="NZ_QWGT01000360.1"/>
</dbReference>
<evidence type="ECO:0000256" key="2">
    <source>
        <dbReference type="ARBA" id="ARBA00023186"/>
    </source>
</evidence>
<evidence type="ECO:0000313" key="4">
    <source>
        <dbReference type="EMBL" id="RIJ45261.1"/>
    </source>
</evidence>
<keyword evidence="5" id="KW-1185">Reference proteome</keyword>
<dbReference type="PANTHER" id="PTHR43603:SF1">
    <property type="entry name" value="ZINC-REGULATED GTPASE METALLOPROTEIN ACTIVATOR 1"/>
    <property type="match status" value="1"/>
</dbReference>
<dbReference type="Pfam" id="PF07683">
    <property type="entry name" value="CobW_C"/>
    <property type="match status" value="1"/>
</dbReference>
<keyword evidence="1" id="KW-0547">Nucleotide-binding</keyword>
<gene>
    <name evidence="4" type="ORF">DZG00_15050</name>
</gene>
<reference evidence="4 5" key="1">
    <citation type="submission" date="2018-08" db="EMBL/GenBank/DDBJ databases">
        <title>Genome Sequence of Clavibacter michiganensis Subspecies type strains, and the Atypical Peach-Colored Strains Isolated from Tomato.</title>
        <authorList>
            <person name="Osdaghi E."/>
            <person name="Portier P."/>
            <person name="Briand M."/>
            <person name="Jacques M.-A."/>
        </authorList>
    </citation>
    <scope>NUCLEOTIDE SEQUENCE [LARGE SCALE GENOMIC DNA]</scope>
    <source>
        <strain evidence="4 5">CFBP 8615</strain>
    </source>
</reference>